<protein>
    <submittedName>
        <fullName evidence="1">Uncharacterized protein</fullName>
    </submittedName>
</protein>
<proteinExistence type="predicted"/>
<gene>
    <name evidence="1" type="ORF">KIN20_014588</name>
</gene>
<evidence type="ECO:0000313" key="2">
    <source>
        <dbReference type="Proteomes" id="UP001196413"/>
    </source>
</evidence>
<evidence type="ECO:0000313" key="1">
    <source>
        <dbReference type="EMBL" id="KAJ1356793.1"/>
    </source>
</evidence>
<organism evidence="1 2">
    <name type="scientific">Parelaphostrongylus tenuis</name>
    <name type="common">Meningeal worm</name>
    <dbReference type="NCBI Taxonomy" id="148309"/>
    <lineage>
        <taxon>Eukaryota</taxon>
        <taxon>Metazoa</taxon>
        <taxon>Ecdysozoa</taxon>
        <taxon>Nematoda</taxon>
        <taxon>Chromadorea</taxon>
        <taxon>Rhabditida</taxon>
        <taxon>Rhabditina</taxon>
        <taxon>Rhabditomorpha</taxon>
        <taxon>Strongyloidea</taxon>
        <taxon>Metastrongylidae</taxon>
        <taxon>Parelaphostrongylus</taxon>
    </lineage>
</organism>
<dbReference type="AlphaFoldDB" id="A0AAD5MIJ8"/>
<reference evidence="1" key="1">
    <citation type="submission" date="2021-06" db="EMBL/GenBank/DDBJ databases">
        <title>Parelaphostrongylus tenuis whole genome reference sequence.</title>
        <authorList>
            <person name="Garwood T.J."/>
            <person name="Larsen P.A."/>
            <person name="Fountain-Jones N.M."/>
            <person name="Garbe J.R."/>
            <person name="Macchietto M.G."/>
            <person name="Kania S.A."/>
            <person name="Gerhold R.W."/>
            <person name="Richards J.E."/>
            <person name="Wolf T.M."/>
        </authorList>
    </citation>
    <scope>NUCLEOTIDE SEQUENCE</scope>
    <source>
        <strain evidence="1">MNPRO001-30</strain>
        <tissue evidence="1">Meninges</tissue>
    </source>
</reference>
<name>A0AAD5MIJ8_PARTN</name>
<keyword evidence="2" id="KW-1185">Reference proteome</keyword>
<dbReference type="EMBL" id="JAHQIW010002909">
    <property type="protein sequence ID" value="KAJ1356793.1"/>
    <property type="molecule type" value="Genomic_DNA"/>
</dbReference>
<sequence length="51" mass="6009">MILDPIINTIADQKIMAMLNNWLRYFRTSMKSARRIFTVTRTKDMGVFKGN</sequence>
<dbReference type="Proteomes" id="UP001196413">
    <property type="component" value="Unassembled WGS sequence"/>
</dbReference>
<accession>A0AAD5MIJ8</accession>
<comment type="caution">
    <text evidence="1">The sequence shown here is derived from an EMBL/GenBank/DDBJ whole genome shotgun (WGS) entry which is preliminary data.</text>
</comment>